<dbReference type="GO" id="GO:0005730">
    <property type="term" value="C:nucleolus"/>
    <property type="evidence" value="ECO:0007669"/>
    <property type="project" value="TreeGrafter"/>
</dbReference>
<gene>
    <name evidence="5" type="ORF">BCV69DRAFT_298744</name>
</gene>
<dbReference type="InterPro" id="IPR032436">
    <property type="entry name" value="URB1_C"/>
</dbReference>
<dbReference type="STRING" id="1684307.A0A316UD23"/>
<evidence type="ECO:0000313" key="6">
    <source>
        <dbReference type="Proteomes" id="UP000245942"/>
    </source>
</evidence>
<name>A0A316UD23_9BASI</name>
<sequence>MSIQASDSSGPPTGKRKRTTHEDHDGDHDPQSTASTSRLDVSASQLAANLRTTSPDSLRQSLTSLRQATHTDDEETTVGPNDKRLVFARDFLEAKGLDRLFEAWTRIDDMKLPSLQAQPVVAIANLIKLTASHFTDQELCLNLIRPILPHGVGDLDATANYWHLLTSYLIGIQASTTRPGQQPVKTDEALNMACLQLLTNIVRFQSGRFARVIAENFPWSAKTVAKLAVMRRRQGKGMTGKTNAPSKAASLSKPDSRVSFMLFLTAMLHPATLPEYHLEDSDDSVDSGAATSTKLLLLGSDYALPHLSAFLKTLADDHTSNAARLLHVLERSVLRDPKLPRGSLISLVRSSDVLSVLLQTEQKPQHGLAEVSMQMLRELCGKAGRGICFRDQGWYGRSATGSAASDMTNEHNSFALAAEGDNHTIRASTNSLGIFNPLLDSFIVSPHFSPLYNTAHRDLLLEILSAAKELQPIYLSSTRGALGGGRLEPPASGSASNGATSGGREGARLSGVLANRLMGQLLDLDLPSFKTRRPPPLSRLLPGLLPPTLARSNFMKGLRHHDRLVRWSTLDLLRRVLGRVLRFLAGCALFSQREQSWAVACKAVSKEVVRRLPDVATVLSCLEGVDGKTRKSDEQTTSPVDHIMVEASLRVTSLLLEVLASDQTSSLVLNYDVRKLVSLTSLGKGSNQRSTDSNDSGLVQMVTSIELHTLRILRLSRAHLFSMPGSSDGKVASGFASMVLLSLSAEANASIKEEVTLLLMAAAGAAEGEGSSGLLFDGDQGELEAWLASLPSVADDSSSDAVLALVTLIEECLTRCSRNTYRYLEAARKARGSAIEGSGDDNSLPVSPMLTTFLEQASIKFQKDLLPGAEVRLATLQYLTRLVALLCGRKRVGAANALAGLLAQVATETDGKLTEEELWFLQVAQEVVRAIDPSHSSSQIPSAVERTSNDDMSSGRHTIDDLSRQQQRPVASSKIKALLSAMATQEGPDPSAANLLLLHPSKENVLPCLKQMFQAKNKPAVPASVTILHSLYHKVDEAAMTQITLLPDRPPLAKLSLRLILTGLAQNRETNGTFFLHALQSVASSSVLPPSDIGDLFFLNPQLTLAFAKGRVELAPLVDVGLKMFDPADASERVYLRPLIEAVLTRLDDSMREAAKLLPYFEIGQLQQVWTLLVSQLRSWRRDDQVTEGATLLRKTAQLLSPVTSGIDGGLIETLLALLAKQCKSEAAQDAVAGLLCDLLPVDGLDSFTYPKTTVRRGHSLARHLNGASLTGVVKSGISGGDALQARLIYHFPAAVAKPFADITARSSRALLRSRPMSLRSLVDVISSSGDVAEQAPLPSISHLAELCYDPVVGQVFSDCVGLICETDKCDEVLSTFPADLKPGDAFKLPAIQLATRLAKGGKRSQQVTAFVQRLLDQGLLWLVRRFAEDESDDEELLVAMEAFTALVHHASTNDIAKPRSHLADPVIEAGIKRRLTERRPMELIRALLRYTSLSASSASALFSTLLAHPQFSAVVRASSVDIESASVAEPVGRLIVVSCLYNMVSQHPAHLLTSQNVQALVSIYGGTLTLSDRLISSVLEMVEQHNPRVPLSSLVRNWSAEGSSPSSSAPLALDALLSLQPNRVFNTCAAFPRSRTYGHLQVQTESADKEDLQPLIRQGGEAYDPLWILSLLGASLSEDVKTTGLQWLSILRTCSVGVAVCALSSKSVPVRRLALSLMQNVYASIHSSDLQERDHILLALDSLRSSLSAPEGGSSVVPPPLPLTTTLFFAHHFRLLASPSSIFYPVSSRFLLQRSAFDTSDVPMLYNMLQSTDAEHWRAHRLWMLRFLRDTLLSGGGTLDWRVMKRRYVWDLLASMYSGAKSALVSAVEESEPSDAGSGQQSNGTLATLRLSLSLIEEVMLAAVGLPGIAVELITRKAFLSWLSQQAALDRLKKRRGDGEGEAEASEGGNSIWLVLLHRALKGVSLERLDRSTAGTWVLSTLDLLSELPCMSNTDRLCVIETLALIVEHLQGKAGEEGDAQELAYLGGRLVPLLAKVSLTTLLQSSEQAQMLFESCSRVEDMLKDSDHLERSILASLRAKLLELVLKATDQGVMTARFARQREELRRDEVRKLSASSPVTSQMLIK</sequence>
<evidence type="ECO:0000256" key="1">
    <source>
        <dbReference type="SAM" id="MobiDB-lite"/>
    </source>
</evidence>
<evidence type="ECO:0000313" key="5">
    <source>
        <dbReference type="EMBL" id="PWN20945.1"/>
    </source>
</evidence>
<feature type="compositionally biased region" description="Polar residues" evidence="1">
    <location>
        <begin position="31"/>
        <end position="43"/>
    </location>
</feature>
<feature type="domain" description="URB1 N-terminal" evidence="2">
    <location>
        <begin position="98"/>
        <end position="269"/>
    </location>
</feature>
<reference evidence="5 6" key="1">
    <citation type="journal article" date="2018" name="Mol. Biol. Evol.">
        <title>Broad Genomic Sampling Reveals a Smut Pathogenic Ancestry of the Fungal Clade Ustilaginomycotina.</title>
        <authorList>
            <person name="Kijpornyongpan T."/>
            <person name="Mondo S.J."/>
            <person name="Barry K."/>
            <person name="Sandor L."/>
            <person name="Lee J."/>
            <person name="Lipzen A."/>
            <person name="Pangilinan J."/>
            <person name="LaButti K."/>
            <person name="Hainaut M."/>
            <person name="Henrissat B."/>
            <person name="Grigoriev I.V."/>
            <person name="Spatafora J.W."/>
            <person name="Aime M.C."/>
        </authorList>
    </citation>
    <scope>NUCLEOTIDE SEQUENCE [LARGE SCALE GENOMIC DNA]</scope>
    <source>
        <strain evidence="5 6">MCA 4718</strain>
    </source>
</reference>
<dbReference type="GeneID" id="37015982"/>
<dbReference type="GO" id="GO:0000466">
    <property type="term" value="P:maturation of 5.8S rRNA from tricistronic rRNA transcript (SSU-rRNA, 5.8S rRNA, LSU-rRNA)"/>
    <property type="evidence" value="ECO:0007669"/>
    <property type="project" value="TreeGrafter"/>
</dbReference>
<dbReference type="RefSeq" id="XP_025348105.1">
    <property type="nucleotide sequence ID" value="XM_025494248.1"/>
</dbReference>
<dbReference type="Pfam" id="PF11707">
    <property type="entry name" value="Npa1"/>
    <property type="match status" value="2"/>
</dbReference>
<feature type="region of interest" description="Disordered" evidence="1">
    <location>
        <begin position="1"/>
        <end position="43"/>
    </location>
</feature>
<dbReference type="InterPro" id="IPR039844">
    <property type="entry name" value="URB1"/>
</dbReference>
<evidence type="ECO:0000259" key="2">
    <source>
        <dbReference type="Pfam" id="PF11707"/>
    </source>
</evidence>
<feature type="compositionally biased region" description="Basic and acidic residues" evidence="1">
    <location>
        <begin position="947"/>
        <end position="963"/>
    </location>
</feature>
<dbReference type="Proteomes" id="UP000245942">
    <property type="component" value="Unassembled WGS sequence"/>
</dbReference>
<dbReference type="PANTHER" id="PTHR13500:SF0">
    <property type="entry name" value="NUCLEOLAR PRE-RIBOSOMAL-ASSOCIATED PROTEIN 1"/>
    <property type="match status" value="1"/>
</dbReference>
<dbReference type="OrthoDB" id="72892at2759"/>
<feature type="domain" description="URB1 central HEAT repeat" evidence="4">
    <location>
        <begin position="788"/>
        <end position="885"/>
    </location>
</feature>
<dbReference type="PANTHER" id="PTHR13500">
    <property type="entry name" value="NUCLEOLAR PRERIBOSOMAL-ASSOCIATED PROTEIN 1"/>
    <property type="match status" value="1"/>
</dbReference>
<keyword evidence="6" id="KW-1185">Reference proteome</keyword>
<evidence type="ECO:0000259" key="4">
    <source>
        <dbReference type="Pfam" id="PF26140"/>
    </source>
</evidence>
<dbReference type="InterPro" id="IPR021714">
    <property type="entry name" value="URB1_N"/>
</dbReference>
<dbReference type="Pfam" id="PF16201">
    <property type="entry name" value="NopRA1"/>
    <property type="match status" value="1"/>
</dbReference>
<dbReference type="InterPro" id="IPR059018">
    <property type="entry name" value="HEAT_URB1"/>
</dbReference>
<dbReference type="GO" id="GO:0000463">
    <property type="term" value="P:maturation of LSU-rRNA from tricistronic rRNA transcript (SSU-rRNA, 5.8S rRNA, LSU-rRNA)"/>
    <property type="evidence" value="ECO:0007669"/>
    <property type="project" value="TreeGrafter"/>
</dbReference>
<feature type="compositionally biased region" description="Polar residues" evidence="1">
    <location>
        <begin position="1"/>
        <end position="11"/>
    </location>
</feature>
<dbReference type="SUPFAM" id="SSF48371">
    <property type="entry name" value="ARM repeat"/>
    <property type="match status" value="1"/>
</dbReference>
<protein>
    <submittedName>
        <fullName evidence="5">Uncharacterized protein</fullName>
    </submittedName>
</protein>
<proteinExistence type="predicted"/>
<dbReference type="Pfam" id="PF26140">
    <property type="entry name" value="HEAT_URB1"/>
    <property type="match status" value="1"/>
</dbReference>
<feature type="region of interest" description="Disordered" evidence="1">
    <location>
        <begin position="934"/>
        <end position="969"/>
    </location>
</feature>
<feature type="domain" description="URB1 N-terminal" evidence="2">
    <location>
        <begin position="307"/>
        <end position="485"/>
    </location>
</feature>
<dbReference type="EMBL" id="KZ819326">
    <property type="protein sequence ID" value="PWN20945.1"/>
    <property type="molecule type" value="Genomic_DNA"/>
</dbReference>
<feature type="domain" description="URB1 C-terminal" evidence="3">
    <location>
        <begin position="1698"/>
        <end position="1923"/>
    </location>
</feature>
<accession>A0A316UD23</accession>
<feature type="compositionally biased region" description="Basic and acidic residues" evidence="1">
    <location>
        <begin position="20"/>
        <end position="30"/>
    </location>
</feature>
<evidence type="ECO:0000259" key="3">
    <source>
        <dbReference type="Pfam" id="PF16201"/>
    </source>
</evidence>
<organism evidence="5 6">
    <name type="scientific">Pseudomicrostroma glucosiphilum</name>
    <dbReference type="NCBI Taxonomy" id="1684307"/>
    <lineage>
        <taxon>Eukaryota</taxon>
        <taxon>Fungi</taxon>
        <taxon>Dikarya</taxon>
        <taxon>Basidiomycota</taxon>
        <taxon>Ustilaginomycotina</taxon>
        <taxon>Exobasidiomycetes</taxon>
        <taxon>Microstromatales</taxon>
        <taxon>Microstromatales incertae sedis</taxon>
        <taxon>Pseudomicrostroma</taxon>
    </lineage>
</organism>
<dbReference type="InterPro" id="IPR016024">
    <property type="entry name" value="ARM-type_fold"/>
</dbReference>
<feature type="region of interest" description="Disordered" evidence="1">
    <location>
        <begin position="485"/>
        <end position="504"/>
    </location>
</feature>